<dbReference type="Proteomes" id="UP000424527">
    <property type="component" value="Unassembled WGS sequence"/>
</dbReference>
<gene>
    <name evidence="2" type="ORF">D5F01_LYC06589</name>
</gene>
<dbReference type="AlphaFoldDB" id="A0A6G0IWF1"/>
<evidence type="ECO:0000256" key="1">
    <source>
        <dbReference type="SAM" id="MobiDB-lite"/>
    </source>
</evidence>
<sequence>MSQTADTEPPRWPIAPDGYIPNSVIRSWKRKGKGFAKMDSCNDNFSALLYMDEASDEDEDMNSRIFWLTDDDEEEEKEETEKEDEKKNKKQKVEKTEVGVKAREDEKKEKKQDKMDRSVSRPIAIHENEHQPLRELREDVKLPETITPLQKYVSVTNKQTPFTSLIKKDDKMDRSVLAKQSYNSSGPPVERSAVSADTVIPKQELRASLYIPPTEPTNLTSHPLMAPPPSQEKPQPQPITDKRHSFITSNPCGKTLYGRLQFDWIREPEGDKLLLVSGVKIKHTAHKVSVKTGL</sequence>
<protein>
    <submittedName>
        <fullName evidence="2">Uncharacterized protein</fullName>
    </submittedName>
</protein>
<feature type="region of interest" description="Disordered" evidence="1">
    <location>
        <begin position="209"/>
        <end position="241"/>
    </location>
</feature>
<proteinExistence type="predicted"/>
<feature type="compositionally biased region" description="Pro residues" evidence="1">
    <location>
        <begin position="225"/>
        <end position="237"/>
    </location>
</feature>
<feature type="region of interest" description="Disordered" evidence="1">
    <location>
        <begin position="55"/>
        <end position="139"/>
    </location>
</feature>
<keyword evidence="3" id="KW-1185">Reference proteome</keyword>
<accession>A0A6G0IWF1</accession>
<dbReference type="EMBL" id="REGW02000006">
    <property type="protein sequence ID" value="KAE8295654.1"/>
    <property type="molecule type" value="Genomic_DNA"/>
</dbReference>
<feature type="compositionally biased region" description="Basic and acidic residues" evidence="1">
    <location>
        <begin position="79"/>
        <end position="139"/>
    </location>
</feature>
<evidence type="ECO:0000313" key="2">
    <source>
        <dbReference type="EMBL" id="KAE8295654.1"/>
    </source>
</evidence>
<comment type="caution">
    <text evidence="2">The sequence shown here is derived from an EMBL/GenBank/DDBJ whole genome shotgun (WGS) entry which is preliminary data.</text>
</comment>
<name>A0A6G0IWF1_LARCR</name>
<feature type="compositionally biased region" description="Acidic residues" evidence="1">
    <location>
        <begin position="69"/>
        <end position="78"/>
    </location>
</feature>
<organism evidence="2 3">
    <name type="scientific">Larimichthys crocea</name>
    <name type="common">Large yellow croaker</name>
    <name type="synonym">Pseudosciaena crocea</name>
    <dbReference type="NCBI Taxonomy" id="215358"/>
    <lineage>
        <taxon>Eukaryota</taxon>
        <taxon>Metazoa</taxon>
        <taxon>Chordata</taxon>
        <taxon>Craniata</taxon>
        <taxon>Vertebrata</taxon>
        <taxon>Euteleostomi</taxon>
        <taxon>Actinopterygii</taxon>
        <taxon>Neopterygii</taxon>
        <taxon>Teleostei</taxon>
        <taxon>Neoteleostei</taxon>
        <taxon>Acanthomorphata</taxon>
        <taxon>Eupercaria</taxon>
        <taxon>Sciaenidae</taxon>
        <taxon>Larimichthys</taxon>
    </lineage>
</organism>
<evidence type="ECO:0000313" key="3">
    <source>
        <dbReference type="Proteomes" id="UP000424527"/>
    </source>
</evidence>
<reference evidence="2 3" key="1">
    <citation type="submission" date="2019-07" db="EMBL/GenBank/DDBJ databases">
        <title>Chromosome genome assembly for large yellow croaker.</title>
        <authorList>
            <person name="Xiao S."/>
        </authorList>
    </citation>
    <scope>NUCLEOTIDE SEQUENCE [LARGE SCALE GENOMIC DNA]</scope>
    <source>
        <strain evidence="2">JMULYC20181020</strain>
        <tissue evidence="2">Muscle</tissue>
    </source>
</reference>